<evidence type="ECO:0000313" key="3">
    <source>
        <dbReference type="EMBL" id="AFG36857.1"/>
    </source>
</evidence>
<dbReference type="PANTHER" id="PTHR45947">
    <property type="entry name" value="SULFOQUINOVOSYL TRANSFERASE SQD2"/>
    <property type="match status" value="1"/>
</dbReference>
<keyword evidence="4" id="KW-1185">Reference proteome</keyword>
<proteinExistence type="predicted"/>
<dbReference type="OrthoDB" id="9797829at2"/>
<evidence type="ECO:0000313" key="4">
    <source>
        <dbReference type="Proteomes" id="UP000007383"/>
    </source>
</evidence>
<dbReference type="CDD" id="cd03801">
    <property type="entry name" value="GT4_PimA-like"/>
    <property type="match status" value="1"/>
</dbReference>
<keyword evidence="3" id="KW-0808">Transferase</keyword>
<dbReference type="KEGG" id="sfc:Spiaf_0762"/>
<dbReference type="STRING" id="889378.Spiaf_0762"/>
<evidence type="ECO:0000259" key="1">
    <source>
        <dbReference type="Pfam" id="PF08241"/>
    </source>
</evidence>
<dbReference type="SUPFAM" id="SSF53756">
    <property type="entry name" value="UDP-Glycosyltransferase/glycogen phosphorylase"/>
    <property type="match status" value="1"/>
</dbReference>
<name>H9UH64_SPIAZ</name>
<dbReference type="HOGENOM" id="CLU_520642_0_0_12"/>
<dbReference type="EMBL" id="CP003282">
    <property type="protein sequence ID" value="AFG36857.1"/>
    <property type="molecule type" value="Genomic_DNA"/>
</dbReference>
<accession>H9UH64</accession>
<dbReference type="Gene3D" id="3.40.50.2000">
    <property type="entry name" value="Glycogen Phosphorylase B"/>
    <property type="match status" value="2"/>
</dbReference>
<dbReference type="GO" id="GO:0016757">
    <property type="term" value="F:glycosyltransferase activity"/>
    <property type="evidence" value="ECO:0007669"/>
    <property type="project" value="TreeGrafter"/>
</dbReference>
<protein>
    <submittedName>
        <fullName evidence="3">Glycosyltransferase</fullName>
    </submittedName>
</protein>
<dbReference type="PANTHER" id="PTHR45947:SF3">
    <property type="entry name" value="SULFOQUINOVOSYL TRANSFERASE SQD2"/>
    <property type="match status" value="1"/>
</dbReference>
<dbReference type="Proteomes" id="UP000007383">
    <property type="component" value="Chromosome"/>
</dbReference>
<dbReference type="InterPro" id="IPR029063">
    <property type="entry name" value="SAM-dependent_MTases_sf"/>
</dbReference>
<dbReference type="Pfam" id="PF13692">
    <property type="entry name" value="Glyco_trans_1_4"/>
    <property type="match status" value="1"/>
</dbReference>
<dbReference type="InterPro" id="IPR013216">
    <property type="entry name" value="Methyltransf_11"/>
</dbReference>
<dbReference type="GO" id="GO:0008757">
    <property type="term" value="F:S-adenosylmethionine-dependent methyltransferase activity"/>
    <property type="evidence" value="ECO:0007669"/>
    <property type="project" value="InterPro"/>
</dbReference>
<reference evidence="4" key="1">
    <citation type="journal article" date="2013" name="Stand. Genomic Sci.">
        <title>Complete genome sequence of the halophilic bacterium Spirochaeta africana type strain (Z-7692(T)) from the alkaline Lake Magadi in the East African Rift.</title>
        <authorList>
            <person name="Liolos K."/>
            <person name="Abt B."/>
            <person name="Scheuner C."/>
            <person name="Teshima H."/>
            <person name="Held B."/>
            <person name="Lapidus A."/>
            <person name="Nolan M."/>
            <person name="Lucas S."/>
            <person name="Deshpande S."/>
            <person name="Cheng J.F."/>
            <person name="Tapia R."/>
            <person name="Goodwin L.A."/>
            <person name="Pitluck S."/>
            <person name="Pagani I."/>
            <person name="Ivanova N."/>
            <person name="Mavromatis K."/>
            <person name="Mikhailova N."/>
            <person name="Huntemann M."/>
            <person name="Pati A."/>
            <person name="Chen A."/>
            <person name="Palaniappan K."/>
            <person name="Land M."/>
            <person name="Rohde M."/>
            <person name="Tindall B.J."/>
            <person name="Detter J.C."/>
            <person name="Goker M."/>
            <person name="Bristow J."/>
            <person name="Eisen J.A."/>
            <person name="Markowitz V."/>
            <person name="Hugenholtz P."/>
            <person name="Woyke T."/>
            <person name="Klenk H.P."/>
            <person name="Kyrpides N.C."/>
        </authorList>
    </citation>
    <scope>NUCLEOTIDE SEQUENCE</scope>
    <source>
        <strain evidence="4">ATCC 700263 / DSM 8902 / Z-7692</strain>
    </source>
</reference>
<dbReference type="eggNOG" id="COG0297">
    <property type="taxonomic scope" value="Bacteria"/>
</dbReference>
<dbReference type="InterPro" id="IPR050194">
    <property type="entry name" value="Glycosyltransferase_grp1"/>
</dbReference>
<evidence type="ECO:0000259" key="2">
    <source>
        <dbReference type="Pfam" id="PF13439"/>
    </source>
</evidence>
<dbReference type="Pfam" id="PF08241">
    <property type="entry name" value="Methyltransf_11"/>
    <property type="match status" value="1"/>
</dbReference>
<dbReference type="Gene3D" id="3.40.50.150">
    <property type="entry name" value="Vaccinia Virus protein VP39"/>
    <property type="match status" value="1"/>
</dbReference>
<gene>
    <name evidence="3" type="ordered locus">Spiaf_0762</name>
</gene>
<sequence length="523" mass="59011">MRVLLVTCEDPGNPLGGMGVFIREFSQTLKTQCEVKVLLVETNQGQEVSPLVDYVVRPDVGISVTNSEAVLLSGAHSAYTKVMKALDGWCPDIIHCNDRQTYLPFLYCENVVFSLHLSLPDLFGFRNLDDRWFLEMKIEKAAAKHARAFCVYSSYYQNRVLDNLSQYASPVCLPLGIHPEHYYSQKSRNKKVISFFGRLVQYQKGADTFLDAVKRFSPEYLKEYAVEFKLFGKTKEPERFQHPNIDSIQFVDGAGKYAAYAETDIVVMPSTYEPFGLVGIEAIASGCLLLAPEGLGMDEYLQSGKNFLPIQSSADSIYSTLDSLIRDWDNVRQFQQTAQETVQHWTWKRSVQKHLEIYRAVLSGRINHYQAVNSSLARDVLTWREQELETRTSLEQVKKALNMSVGSVLLIGAEHNQGGQVAVYTGLAEHLPYADYSFDTVVALHEIEYGVDVQLALAEISRVAESSILLAITIGSAKIHQVFQFNSVSDVEEQLAPLSNSWEWSTDQQHDVVWVKLKRVACT</sequence>
<dbReference type="InterPro" id="IPR028098">
    <property type="entry name" value="Glyco_trans_4-like_N"/>
</dbReference>
<dbReference type="RefSeq" id="WP_014454854.1">
    <property type="nucleotide sequence ID" value="NC_017098.1"/>
</dbReference>
<feature type="domain" description="Methyltransferase type 11" evidence="1">
    <location>
        <begin position="416"/>
        <end position="465"/>
    </location>
</feature>
<dbReference type="AlphaFoldDB" id="H9UH64"/>
<dbReference type="Pfam" id="PF13439">
    <property type="entry name" value="Glyco_transf_4"/>
    <property type="match status" value="1"/>
</dbReference>
<feature type="domain" description="Glycosyltransferase subfamily 4-like N-terminal" evidence="2">
    <location>
        <begin position="16"/>
        <end position="165"/>
    </location>
</feature>
<dbReference type="PATRIC" id="fig|889378.3.peg.767"/>
<dbReference type="SUPFAM" id="SSF53335">
    <property type="entry name" value="S-adenosyl-L-methionine-dependent methyltransferases"/>
    <property type="match status" value="1"/>
</dbReference>
<organism evidence="3 4">
    <name type="scientific">Spirochaeta africana (strain ATCC 700263 / DSM 8902 / Z-7692)</name>
    <dbReference type="NCBI Taxonomy" id="889378"/>
    <lineage>
        <taxon>Bacteria</taxon>
        <taxon>Pseudomonadati</taxon>
        <taxon>Spirochaetota</taxon>
        <taxon>Spirochaetia</taxon>
        <taxon>Spirochaetales</taxon>
        <taxon>Spirochaetaceae</taxon>
        <taxon>Spirochaeta</taxon>
    </lineage>
</organism>